<dbReference type="CDD" id="cd06558">
    <property type="entry name" value="crotonase-like"/>
    <property type="match status" value="1"/>
</dbReference>
<dbReference type="InterPro" id="IPR018376">
    <property type="entry name" value="Enoyl-CoA_hyd/isom_CS"/>
</dbReference>
<proteinExistence type="inferred from homology"/>
<evidence type="ECO:0000313" key="2">
    <source>
        <dbReference type="EMBL" id="SVC36564.1"/>
    </source>
</evidence>
<dbReference type="AlphaFoldDB" id="A0A382LI71"/>
<dbReference type="InterPro" id="IPR001753">
    <property type="entry name" value="Enoyl-CoA_hydra/iso"/>
</dbReference>
<dbReference type="InterPro" id="IPR029045">
    <property type="entry name" value="ClpP/crotonase-like_dom_sf"/>
</dbReference>
<dbReference type="Pfam" id="PF00378">
    <property type="entry name" value="ECH_1"/>
    <property type="match status" value="1"/>
</dbReference>
<dbReference type="Gene3D" id="3.90.226.10">
    <property type="entry name" value="2-enoyl-CoA Hydratase, Chain A, domain 1"/>
    <property type="match status" value="1"/>
</dbReference>
<dbReference type="EMBL" id="UINC01087306">
    <property type="protein sequence ID" value="SVC36564.1"/>
    <property type="molecule type" value="Genomic_DNA"/>
</dbReference>
<dbReference type="NCBIfam" id="NF009125">
    <property type="entry name" value="PRK12478.1"/>
    <property type="match status" value="1"/>
</dbReference>
<sequence>MDYQTIVYSTDGTVATISLNRPERLNTIVPPMPEEIANAVDSANLDEHIKVIILRGIGRSFCAGFDFGPEFETGYGDRLSTDDEWDPGKELIGAINHQTGYVPKFMSMWHSPKPVIAQVHGWCVGGGSDMALCADLIIASEDAQIGAPYSRLWGCYLSGMWIYRLGLSRCKWHALTGEPLSGRTAAEVELINKAVPFDQLEKTVSELANKLARLPLSQLAAMKLVVNKAYENQGITNTQALGLLLDGYMRNTPDGKSFRNMAKIDGVGAAIHKRDEMFGDYSAAPADQKPNPNNEILL</sequence>
<accession>A0A382LI71</accession>
<evidence type="ECO:0008006" key="3">
    <source>
        <dbReference type="Google" id="ProtNLM"/>
    </source>
</evidence>
<comment type="similarity">
    <text evidence="1">Belongs to the enoyl-CoA hydratase/isomerase family.</text>
</comment>
<dbReference type="SUPFAM" id="SSF52096">
    <property type="entry name" value="ClpP/crotonase"/>
    <property type="match status" value="1"/>
</dbReference>
<dbReference type="PANTHER" id="PTHR43802">
    <property type="entry name" value="ENOYL-COA HYDRATASE"/>
    <property type="match status" value="1"/>
</dbReference>
<evidence type="ECO:0000256" key="1">
    <source>
        <dbReference type="ARBA" id="ARBA00005254"/>
    </source>
</evidence>
<dbReference type="PROSITE" id="PS00166">
    <property type="entry name" value="ENOYL_COA_HYDRATASE"/>
    <property type="match status" value="1"/>
</dbReference>
<dbReference type="NCBIfam" id="NF006128">
    <property type="entry name" value="PRK08272.1"/>
    <property type="match status" value="1"/>
</dbReference>
<organism evidence="2">
    <name type="scientific">marine metagenome</name>
    <dbReference type="NCBI Taxonomy" id="408172"/>
    <lineage>
        <taxon>unclassified sequences</taxon>
        <taxon>metagenomes</taxon>
        <taxon>ecological metagenomes</taxon>
    </lineage>
</organism>
<protein>
    <recommendedName>
        <fullName evidence="3">Enoyl-CoA hydratase</fullName>
    </recommendedName>
</protein>
<reference evidence="2" key="1">
    <citation type="submission" date="2018-05" db="EMBL/GenBank/DDBJ databases">
        <authorList>
            <person name="Lanie J.A."/>
            <person name="Ng W.-L."/>
            <person name="Kazmierczak K.M."/>
            <person name="Andrzejewski T.M."/>
            <person name="Davidsen T.M."/>
            <person name="Wayne K.J."/>
            <person name="Tettelin H."/>
            <person name="Glass J.I."/>
            <person name="Rusch D."/>
            <person name="Podicherti R."/>
            <person name="Tsui H.-C.T."/>
            <person name="Winkler M.E."/>
        </authorList>
    </citation>
    <scope>NUCLEOTIDE SEQUENCE</scope>
</reference>
<dbReference type="PANTHER" id="PTHR43802:SF1">
    <property type="entry name" value="IP11341P-RELATED"/>
    <property type="match status" value="1"/>
</dbReference>
<dbReference type="GO" id="GO:0003824">
    <property type="term" value="F:catalytic activity"/>
    <property type="evidence" value="ECO:0007669"/>
    <property type="project" value="InterPro"/>
</dbReference>
<gene>
    <name evidence="2" type="ORF">METZ01_LOCUS289418</name>
</gene>
<name>A0A382LI71_9ZZZZ</name>